<evidence type="ECO:0000313" key="13">
    <source>
        <dbReference type="EMBL" id="GEL94260.1"/>
    </source>
</evidence>
<reference evidence="13 14" key="1">
    <citation type="submission" date="2019-07" db="EMBL/GenBank/DDBJ databases">
        <title>Whole genome shotgun sequence of Cellulomonas composti NBRC 100758.</title>
        <authorList>
            <person name="Hosoyama A."/>
            <person name="Uohara A."/>
            <person name="Ohji S."/>
            <person name="Ichikawa N."/>
        </authorList>
    </citation>
    <scope>NUCLEOTIDE SEQUENCE [LARGE SCALE GENOMIC DNA]</scope>
    <source>
        <strain evidence="13 14">NBRC 100758</strain>
    </source>
</reference>
<accession>A0A511J8D0</accession>
<dbReference type="PROSITE" id="PS50109">
    <property type="entry name" value="HIS_KIN"/>
    <property type="match status" value="1"/>
</dbReference>
<proteinExistence type="predicted"/>
<dbReference type="Pfam" id="PF02518">
    <property type="entry name" value="HATPase_c"/>
    <property type="match status" value="1"/>
</dbReference>
<dbReference type="SMART" id="SM00304">
    <property type="entry name" value="HAMP"/>
    <property type="match status" value="1"/>
</dbReference>
<sequence length="522" mass="56001">MSGRLGWGPAGSLRRRLFLLLGAVGVTLGVVLLVAGIVFSRLVERQELVTQDLFDATRAANVGYLSLVDAETAVRGYALTGDPQTLAPYEAALAAGVPFDDIAADLADVVDEPDLTTTAATATASAQAWFDDYATPLVAQVQEQGTGSLTPDQIAQGQALFDGVRADVEAFIAELGQVRDATADELAVLTREATALVALLGLVVIVLAGSVAVALRRWVVDPIGRLGADSRAVASGDLTHPVEAVGPSEIADLGRDIELMRTTLVEQVQAVEAARAEVEGAHSALLEQAEELRRSNRDLEQFAYVASHDLQEPLRKVASFTQLLRKRYGGQLDERADQYIDFAVDGARRMQQLIADLLGFSRVGRVGGEVTTVDLDRAFAAAVDQLSERVAESGAVVSADVLPRVRAEEPLVVQLLANLIGNALKFRSDDRAPVVHVSARRTGDEWTFTCRDNGIGIDARYAERVFVIFQRLHAKDVYEGTGIGLALCKKIVEFHGGRIWIEQPDDGIGTCLCWTLPADLPS</sequence>
<feature type="domain" description="Histidine kinase" evidence="11">
    <location>
        <begin position="305"/>
        <end position="520"/>
    </location>
</feature>
<evidence type="ECO:0000256" key="3">
    <source>
        <dbReference type="ARBA" id="ARBA00012438"/>
    </source>
</evidence>
<dbReference type="OrthoDB" id="9808408at2"/>
<dbReference type="PRINTS" id="PR00344">
    <property type="entry name" value="BCTRLSENSOR"/>
</dbReference>
<dbReference type="SMART" id="SM00387">
    <property type="entry name" value="HATPase_c"/>
    <property type="match status" value="1"/>
</dbReference>
<evidence type="ECO:0000256" key="2">
    <source>
        <dbReference type="ARBA" id="ARBA00004236"/>
    </source>
</evidence>
<evidence type="ECO:0000259" key="12">
    <source>
        <dbReference type="PROSITE" id="PS50885"/>
    </source>
</evidence>
<feature type="transmembrane region" description="Helical" evidence="10">
    <location>
        <begin position="195"/>
        <end position="215"/>
    </location>
</feature>
<keyword evidence="7 13" id="KW-0418">Kinase</keyword>
<evidence type="ECO:0000256" key="10">
    <source>
        <dbReference type="SAM" id="Phobius"/>
    </source>
</evidence>
<dbReference type="InterPro" id="IPR007891">
    <property type="entry name" value="CHASE3"/>
</dbReference>
<dbReference type="SUPFAM" id="SSF158472">
    <property type="entry name" value="HAMP domain-like"/>
    <property type="match status" value="1"/>
</dbReference>
<keyword evidence="10" id="KW-0472">Membrane</keyword>
<protein>
    <recommendedName>
        <fullName evidence="3">histidine kinase</fullName>
        <ecNumber evidence="3">2.7.13.3</ecNumber>
    </recommendedName>
</protein>
<dbReference type="InterPro" id="IPR036097">
    <property type="entry name" value="HisK_dim/P_sf"/>
</dbReference>
<dbReference type="Proteomes" id="UP000321720">
    <property type="component" value="Unassembled WGS sequence"/>
</dbReference>
<dbReference type="Pfam" id="PF00672">
    <property type="entry name" value="HAMP"/>
    <property type="match status" value="1"/>
</dbReference>
<dbReference type="Pfam" id="PF05227">
    <property type="entry name" value="CHASE3"/>
    <property type="match status" value="1"/>
</dbReference>
<feature type="transmembrane region" description="Helical" evidence="10">
    <location>
        <begin position="17"/>
        <end position="39"/>
    </location>
</feature>
<dbReference type="PANTHER" id="PTHR43304">
    <property type="entry name" value="PHYTOCHROME-LIKE PROTEIN CPH1"/>
    <property type="match status" value="1"/>
</dbReference>
<dbReference type="EC" id="2.7.13.3" evidence="3"/>
<evidence type="ECO:0000256" key="7">
    <source>
        <dbReference type="ARBA" id="ARBA00022777"/>
    </source>
</evidence>
<dbReference type="InterPro" id="IPR036890">
    <property type="entry name" value="HATPase_C_sf"/>
</dbReference>
<dbReference type="InterPro" id="IPR003660">
    <property type="entry name" value="HAMP_dom"/>
</dbReference>
<dbReference type="RefSeq" id="WP_146841873.1">
    <property type="nucleotide sequence ID" value="NZ_BJWG01000003.1"/>
</dbReference>
<dbReference type="GO" id="GO:0005886">
    <property type="term" value="C:plasma membrane"/>
    <property type="evidence" value="ECO:0007669"/>
    <property type="project" value="UniProtKB-SubCell"/>
</dbReference>
<dbReference type="SUPFAM" id="SSF47384">
    <property type="entry name" value="Homodimeric domain of signal transducing histidine kinase"/>
    <property type="match status" value="1"/>
</dbReference>
<comment type="catalytic activity">
    <reaction evidence="1">
        <text>ATP + protein L-histidine = ADP + protein N-phospho-L-histidine.</text>
        <dbReference type="EC" id="2.7.13.3"/>
    </reaction>
</comment>
<evidence type="ECO:0000313" key="14">
    <source>
        <dbReference type="Proteomes" id="UP000321720"/>
    </source>
</evidence>
<organism evidence="13 14">
    <name type="scientific">Cellulomonas composti</name>
    <dbReference type="NCBI Taxonomy" id="266130"/>
    <lineage>
        <taxon>Bacteria</taxon>
        <taxon>Bacillati</taxon>
        <taxon>Actinomycetota</taxon>
        <taxon>Actinomycetes</taxon>
        <taxon>Micrococcales</taxon>
        <taxon>Cellulomonadaceae</taxon>
        <taxon>Cellulomonas</taxon>
    </lineage>
</organism>
<gene>
    <name evidence="13" type="ORF">CCO02nite_09180</name>
</gene>
<dbReference type="InterPro" id="IPR052162">
    <property type="entry name" value="Sensor_kinase/Photoreceptor"/>
</dbReference>
<dbReference type="EMBL" id="BJWG01000003">
    <property type="protein sequence ID" value="GEL94260.1"/>
    <property type="molecule type" value="Genomic_DNA"/>
</dbReference>
<dbReference type="CDD" id="cd06225">
    <property type="entry name" value="HAMP"/>
    <property type="match status" value="1"/>
</dbReference>
<keyword evidence="9" id="KW-0902">Two-component regulatory system</keyword>
<comment type="caution">
    <text evidence="13">The sequence shown here is derived from an EMBL/GenBank/DDBJ whole genome shotgun (WGS) entry which is preliminary data.</text>
</comment>
<dbReference type="CDD" id="cd00082">
    <property type="entry name" value="HisKA"/>
    <property type="match status" value="1"/>
</dbReference>
<feature type="domain" description="HAMP" evidence="12">
    <location>
        <begin position="217"/>
        <end position="269"/>
    </location>
</feature>
<dbReference type="PROSITE" id="PS50885">
    <property type="entry name" value="HAMP"/>
    <property type="match status" value="1"/>
</dbReference>
<evidence type="ECO:0000259" key="11">
    <source>
        <dbReference type="PROSITE" id="PS50109"/>
    </source>
</evidence>
<evidence type="ECO:0000256" key="6">
    <source>
        <dbReference type="ARBA" id="ARBA00022692"/>
    </source>
</evidence>
<keyword evidence="6 10" id="KW-0812">Transmembrane</keyword>
<dbReference type="Gene3D" id="6.10.340.10">
    <property type="match status" value="1"/>
</dbReference>
<dbReference type="InterPro" id="IPR004358">
    <property type="entry name" value="Sig_transdc_His_kin-like_C"/>
</dbReference>
<dbReference type="InterPro" id="IPR005467">
    <property type="entry name" value="His_kinase_dom"/>
</dbReference>
<keyword evidence="4" id="KW-0597">Phosphoprotein</keyword>
<dbReference type="InterPro" id="IPR003661">
    <property type="entry name" value="HisK_dim/P_dom"/>
</dbReference>
<evidence type="ECO:0000256" key="4">
    <source>
        <dbReference type="ARBA" id="ARBA00022553"/>
    </source>
</evidence>
<keyword evidence="5" id="KW-0808">Transferase</keyword>
<keyword evidence="8 10" id="KW-1133">Transmembrane helix</keyword>
<dbReference type="SMART" id="SM00388">
    <property type="entry name" value="HisKA"/>
    <property type="match status" value="1"/>
</dbReference>
<comment type="subcellular location">
    <subcellularLocation>
        <location evidence="2">Cell membrane</location>
    </subcellularLocation>
</comment>
<dbReference type="Gene3D" id="3.30.565.10">
    <property type="entry name" value="Histidine kinase-like ATPase, C-terminal domain"/>
    <property type="match status" value="1"/>
</dbReference>
<evidence type="ECO:0000256" key="1">
    <source>
        <dbReference type="ARBA" id="ARBA00000085"/>
    </source>
</evidence>
<dbReference type="PANTHER" id="PTHR43304:SF1">
    <property type="entry name" value="PAC DOMAIN-CONTAINING PROTEIN"/>
    <property type="match status" value="1"/>
</dbReference>
<evidence type="ECO:0000256" key="5">
    <source>
        <dbReference type="ARBA" id="ARBA00022679"/>
    </source>
</evidence>
<dbReference type="InterPro" id="IPR003594">
    <property type="entry name" value="HATPase_dom"/>
</dbReference>
<keyword evidence="14" id="KW-1185">Reference proteome</keyword>
<dbReference type="SUPFAM" id="SSF55874">
    <property type="entry name" value="ATPase domain of HSP90 chaperone/DNA topoisomerase II/histidine kinase"/>
    <property type="match status" value="1"/>
</dbReference>
<dbReference type="GO" id="GO:0000155">
    <property type="term" value="F:phosphorelay sensor kinase activity"/>
    <property type="evidence" value="ECO:0007669"/>
    <property type="project" value="InterPro"/>
</dbReference>
<dbReference type="AlphaFoldDB" id="A0A511J8D0"/>
<dbReference type="Gene3D" id="1.10.287.130">
    <property type="match status" value="1"/>
</dbReference>
<dbReference type="Pfam" id="PF00512">
    <property type="entry name" value="HisKA"/>
    <property type="match status" value="1"/>
</dbReference>
<name>A0A511J8D0_9CELL</name>
<evidence type="ECO:0000256" key="8">
    <source>
        <dbReference type="ARBA" id="ARBA00022989"/>
    </source>
</evidence>
<evidence type="ECO:0000256" key="9">
    <source>
        <dbReference type="ARBA" id="ARBA00023012"/>
    </source>
</evidence>